<dbReference type="EMBL" id="NMUH01005814">
    <property type="protein sequence ID" value="MQM13759.1"/>
    <property type="molecule type" value="Genomic_DNA"/>
</dbReference>
<dbReference type="OrthoDB" id="2288928at2759"/>
<feature type="compositionally biased region" description="Low complexity" evidence="1">
    <location>
        <begin position="1"/>
        <end position="13"/>
    </location>
</feature>
<dbReference type="AlphaFoldDB" id="A0A843WUD3"/>
<dbReference type="Proteomes" id="UP000652761">
    <property type="component" value="Unassembled WGS sequence"/>
</dbReference>
<comment type="caution">
    <text evidence="2">The sequence shown here is derived from an EMBL/GenBank/DDBJ whole genome shotgun (WGS) entry which is preliminary data.</text>
</comment>
<evidence type="ECO:0000313" key="2">
    <source>
        <dbReference type="EMBL" id="MQM13759.1"/>
    </source>
</evidence>
<accession>A0A843WUD3</accession>
<feature type="region of interest" description="Disordered" evidence="1">
    <location>
        <begin position="1"/>
        <end position="23"/>
    </location>
</feature>
<keyword evidence="3" id="KW-1185">Reference proteome</keyword>
<evidence type="ECO:0000256" key="1">
    <source>
        <dbReference type="SAM" id="MobiDB-lite"/>
    </source>
</evidence>
<reference evidence="2" key="1">
    <citation type="submission" date="2017-07" db="EMBL/GenBank/DDBJ databases">
        <title>Taro Niue Genome Assembly and Annotation.</title>
        <authorList>
            <person name="Atibalentja N."/>
            <person name="Keating K."/>
            <person name="Fields C.J."/>
        </authorList>
    </citation>
    <scope>NUCLEOTIDE SEQUENCE</scope>
    <source>
        <strain evidence="2">Niue_2</strain>
        <tissue evidence="2">Leaf</tissue>
    </source>
</reference>
<proteinExistence type="predicted"/>
<name>A0A843WUD3_COLES</name>
<protein>
    <submittedName>
        <fullName evidence="2">Uncharacterized protein</fullName>
    </submittedName>
</protein>
<sequence>MQYLKGEMSSSSPSRREMGAAVADRKGDGRRWIAVLADGEELESPRATALRRCGLLKWERGWDFLFDFQSLRRSVPLISSSNELPVRETSPDHLRSHTLHQEHPSHCHASFSLAVARATADVSLFLLSRCELKLFANRARGIYMEVTLGKIHFDLVYHPSSPILATIIINGDLHIFLDSDVETENPIIRLKDAHEDPVNRLVNLKENTIARGDGEGCIKVHFLRG</sequence>
<evidence type="ECO:0000313" key="3">
    <source>
        <dbReference type="Proteomes" id="UP000652761"/>
    </source>
</evidence>
<organism evidence="2 3">
    <name type="scientific">Colocasia esculenta</name>
    <name type="common">Wild taro</name>
    <name type="synonym">Arum esculentum</name>
    <dbReference type="NCBI Taxonomy" id="4460"/>
    <lineage>
        <taxon>Eukaryota</taxon>
        <taxon>Viridiplantae</taxon>
        <taxon>Streptophyta</taxon>
        <taxon>Embryophyta</taxon>
        <taxon>Tracheophyta</taxon>
        <taxon>Spermatophyta</taxon>
        <taxon>Magnoliopsida</taxon>
        <taxon>Liliopsida</taxon>
        <taxon>Araceae</taxon>
        <taxon>Aroideae</taxon>
        <taxon>Colocasieae</taxon>
        <taxon>Colocasia</taxon>
    </lineage>
</organism>
<feature type="compositionally biased region" description="Basic and acidic residues" evidence="1">
    <location>
        <begin position="14"/>
        <end position="23"/>
    </location>
</feature>
<gene>
    <name evidence="2" type="ORF">Taro_046685</name>
</gene>